<dbReference type="InterPro" id="IPR019734">
    <property type="entry name" value="TPR_rpt"/>
</dbReference>
<keyword evidence="2" id="KW-0732">Signal</keyword>
<dbReference type="Gene3D" id="1.25.40.10">
    <property type="entry name" value="Tetratricopeptide repeat domain"/>
    <property type="match status" value="3"/>
</dbReference>
<organism evidence="4 5">
    <name type="scientific">Pseudoxanthomonas winnipegensis</name>
    <dbReference type="NCBI Taxonomy" id="2480810"/>
    <lineage>
        <taxon>Bacteria</taxon>
        <taxon>Pseudomonadati</taxon>
        <taxon>Pseudomonadota</taxon>
        <taxon>Gammaproteobacteria</taxon>
        <taxon>Lysobacterales</taxon>
        <taxon>Lysobacteraceae</taxon>
        <taxon>Pseudoxanthomonas</taxon>
    </lineage>
</organism>
<feature type="chain" id="PRO_5020413292" evidence="2">
    <location>
        <begin position="30"/>
        <end position="397"/>
    </location>
</feature>
<dbReference type="EMBL" id="SHMC01000003">
    <property type="protein sequence ID" value="TAA25892.1"/>
    <property type="molecule type" value="Genomic_DNA"/>
</dbReference>
<feature type="domain" description="Ancillary SecYEG translocon subunit/Cell division coordinator CpoB TPR" evidence="3">
    <location>
        <begin position="69"/>
        <end position="209"/>
    </location>
</feature>
<feature type="region of interest" description="Disordered" evidence="1">
    <location>
        <begin position="373"/>
        <end position="397"/>
    </location>
</feature>
<name>A0A4Q8LB44_9GAMM</name>
<dbReference type="Pfam" id="PF09976">
    <property type="entry name" value="TPR_21"/>
    <property type="match status" value="1"/>
</dbReference>
<evidence type="ECO:0000256" key="1">
    <source>
        <dbReference type="SAM" id="MobiDB-lite"/>
    </source>
</evidence>
<dbReference type="RefSeq" id="WP_130551506.1">
    <property type="nucleotide sequence ID" value="NZ_SHMC01000003.1"/>
</dbReference>
<dbReference type="SUPFAM" id="SSF48452">
    <property type="entry name" value="TPR-like"/>
    <property type="match status" value="2"/>
</dbReference>
<dbReference type="InterPro" id="IPR011990">
    <property type="entry name" value="TPR-like_helical_dom_sf"/>
</dbReference>
<evidence type="ECO:0000313" key="5">
    <source>
        <dbReference type="Proteomes" id="UP000292627"/>
    </source>
</evidence>
<dbReference type="Pfam" id="PF13181">
    <property type="entry name" value="TPR_8"/>
    <property type="match status" value="1"/>
</dbReference>
<accession>A0A4Q8LB44</accession>
<comment type="caution">
    <text evidence="4">The sequence shown here is derived from an EMBL/GenBank/DDBJ whole genome shotgun (WGS) entry which is preliminary data.</text>
</comment>
<dbReference type="AlphaFoldDB" id="A0A4Q8LB44"/>
<evidence type="ECO:0000259" key="3">
    <source>
        <dbReference type="Pfam" id="PF09976"/>
    </source>
</evidence>
<evidence type="ECO:0000313" key="4">
    <source>
        <dbReference type="EMBL" id="TAA25892.1"/>
    </source>
</evidence>
<dbReference type="Proteomes" id="UP000292627">
    <property type="component" value="Unassembled WGS sequence"/>
</dbReference>
<dbReference type="InterPro" id="IPR018704">
    <property type="entry name" value="SecYEG/CpoB_TPR"/>
</dbReference>
<dbReference type="SMART" id="SM00028">
    <property type="entry name" value="TPR"/>
    <property type="match status" value="2"/>
</dbReference>
<proteinExistence type="predicted"/>
<gene>
    <name evidence="4" type="ORF">EA660_10755</name>
</gene>
<feature type="signal peptide" evidence="2">
    <location>
        <begin position="1"/>
        <end position="29"/>
    </location>
</feature>
<sequence>MLLRTPKRALLSLAVIGLLAGTVSVEASAQQTRERAGRNKGDDAKQQVLYPDATRVAPEGKNSRKGGPQAEKMIKAYNDQDWAKARADADALIASPDSNDYDKALAAQIASQAAYSTDDEAAAKAYLKQAIDLNALDNNGHYQAMFMLAQLQLQDEQYAEGLATLDKYLAETKSKKPEDLALKGQALYQAERYAEAIEPLKQAIATSSDPKPQWSQVLMASYEASNQSGEALKLAQDMAAKAPNDKTAQMNLAVVYSQNDQPEKAAEILNKLRASGQLTTDKEYRQLYATFSNMDKHEKDTIEVINDGLAKGILKPNLEVYQILAQSYYYSEPPQIAQALDAWQKAAPLDTTGETYLNLARVLMQENRPAEAKKAAQSALDKGVKKPQDAKAIIGSK</sequence>
<dbReference type="OrthoDB" id="5964849at2"/>
<dbReference type="Pfam" id="PF14559">
    <property type="entry name" value="TPR_19"/>
    <property type="match status" value="1"/>
</dbReference>
<reference evidence="4 5" key="1">
    <citation type="submission" date="2019-02" db="EMBL/GenBank/DDBJ databases">
        <title>WGS of Pseudoxanthomonas species novum from clinical isolates.</title>
        <authorList>
            <person name="Bernier A.-M."/>
            <person name="Bernard K."/>
            <person name="Vachon A."/>
        </authorList>
    </citation>
    <scope>NUCLEOTIDE SEQUENCE [LARGE SCALE GENOMIC DNA]</scope>
    <source>
        <strain evidence="4 5">NML171200</strain>
    </source>
</reference>
<protein>
    <submittedName>
        <fullName evidence="4">Tetratricopeptide repeat protein</fullName>
    </submittedName>
</protein>
<evidence type="ECO:0000256" key="2">
    <source>
        <dbReference type="SAM" id="SignalP"/>
    </source>
</evidence>